<dbReference type="RefSeq" id="WP_036310279.1">
    <property type="nucleotide sequence ID" value="NZ_JFYO01000004.1"/>
</dbReference>
<gene>
    <name evidence="2" type="ORF">BW34_01151</name>
</gene>
<dbReference type="OrthoDB" id="60524at2"/>
<dbReference type="Proteomes" id="UP000024001">
    <property type="component" value="Unassembled WGS sequence"/>
</dbReference>
<dbReference type="InterPro" id="IPR015943">
    <property type="entry name" value="WD40/YVTN_repeat-like_dom_sf"/>
</dbReference>
<protein>
    <recommendedName>
        <fullName evidence="4">ABC transporter</fullName>
    </recommendedName>
</protein>
<proteinExistence type="predicted"/>
<keyword evidence="3" id="KW-1185">Reference proteome</keyword>
<dbReference type="SUPFAM" id="SSF50969">
    <property type="entry name" value="YVTN repeat-like/Quinoprotein amine dehydrogenase"/>
    <property type="match status" value="1"/>
</dbReference>
<dbReference type="AlphaFoldDB" id="A0A031FTP6"/>
<evidence type="ECO:0000313" key="3">
    <source>
        <dbReference type="Proteomes" id="UP000024001"/>
    </source>
</evidence>
<dbReference type="PATRIC" id="fig|273677.3.peg.1132"/>
<reference evidence="2 3" key="1">
    <citation type="submission" date="2014-03" db="EMBL/GenBank/DDBJ databases">
        <title>Draft Genome Sequences of 13 Willow Endophytes.</title>
        <authorList>
            <person name="Gan H.Y."/>
            <person name="Gan H.M."/>
            <person name="Savka M.A."/>
            <person name="Hudson A.O."/>
        </authorList>
    </citation>
    <scope>NUCLEOTIDE SEQUENCE [LARGE SCALE GENOMIC DNA]</scope>
    <source>
        <strain evidence="2 3">RIT293</strain>
    </source>
</reference>
<dbReference type="eggNOG" id="COG1108">
    <property type="taxonomic scope" value="Bacteria"/>
</dbReference>
<evidence type="ECO:0000313" key="2">
    <source>
        <dbReference type="EMBL" id="EZP28174.1"/>
    </source>
</evidence>
<feature type="chain" id="PRO_5039691483" description="ABC transporter" evidence="1">
    <location>
        <begin position="28"/>
        <end position="397"/>
    </location>
</feature>
<comment type="caution">
    <text evidence="2">The sequence shown here is derived from an EMBL/GenBank/DDBJ whole genome shotgun (WGS) entry which is preliminary data.</text>
</comment>
<feature type="signal peptide" evidence="1">
    <location>
        <begin position="1"/>
        <end position="27"/>
    </location>
</feature>
<dbReference type="EMBL" id="JFYO01000004">
    <property type="protein sequence ID" value="EZP28174.1"/>
    <property type="molecule type" value="Genomic_DNA"/>
</dbReference>
<dbReference type="Gene3D" id="2.130.10.10">
    <property type="entry name" value="YVTN repeat-like/Quinoprotein amine dehydrogenase"/>
    <property type="match status" value="1"/>
</dbReference>
<dbReference type="InterPro" id="IPR011044">
    <property type="entry name" value="Quino_amine_DH_bsu"/>
</dbReference>
<name>A0A031FTP6_9MICO</name>
<sequence length="397" mass="41214">MNRRVPIALLPALALILAGCQTAPAPASAPASETDDHGAIAGATELAEPALHLTSVTPSGAVRHLDLLDEKSETLGEITPPTALDTDGRFLYAGHDGGVEIVDSGVWTWNHVDHFHYYEAPAAMLGELDGEGSPTVVASDLGAGVHFDGGEAVLLDLDALKGGRIVERFRLDLPAGPGMIVPLPTGALVTDADGLRHVDATGAPQETVRCDDPAGSIATNVGVVAGCADGAVLAVTDADGTTLERIPYPDGTTDRAVSFAAREGRPTVAGLTEGNAFWLLDTRERTWTRLDAGEPLARVAAVDDADQHVVALTQAGELLVIDGETGKTLARTEPLVAASLADPALAAGVTLQIDPNRTYLNGPAENVMFEIDHADDARIARTFETTDAPAFIAETGR</sequence>
<organism evidence="2 3">
    <name type="scientific">Microbacterium oleivorans</name>
    <dbReference type="NCBI Taxonomy" id="273677"/>
    <lineage>
        <taxon>Bacteria</taxon>
        <taxon>Bacillati</taxon>
        <taxon>Actinomycetota</taxon>
        <taxon>Actinomycetes</taxon>
        <taxon>Micrococcales</taxon>
        <taxon>Microbacteriaceae</taxon>
        <taxon>Microbacterium</taxon>
    </lineage>
</organism>
<evidence type="ECO:0000256" key="1">
    <source>
        <dbReference type="SAM" id="SignalP"/>
    </source>
</evidence>
<dbReference type="PROSITE" id="PS51257">
    <property type="entry name" value="PROKAR_LIPOPROTEIN"/>
    <property type="match status" value="1"/>
</dbReference>
<accession>A0A031FTP6</accession>
<evidence type="ECO:0008006" key="4">
    <source>
        <dbReference type="Google" id="ProtNLM"/>
    </source>
</evidence>
<keyword evidence="1" id="KW-0732">Signal</keyword>